<dbReference type="SUPFAM" id="SSF48056">
    <property type="entry name" value="Di-copper centre-containing domain"/>
    <property type="match status" value="1"/>
</dbReference>
<dbReference type="GO" id="GO:0016491">
    <property type="term" value="F:oxidoreductase activity"/>
    <property type="evidence" value="ECO:0007669"/>
    <property type="project" value="InterPro"/>
</dbReference>
<gene>
    <name evidence="6" type="ORF">FA13DRAFT_250025</name>
</gene>
<dbReference type="AlphaFoldDB" id="A0A4Y7TEE1"/>
<dbReference type="Gene3D" id="1.10.1280.10">
    <property type="entry name" value="Di-copper center containing domain from catechol oxidase"/>
    <property type="match status" value="1"/>
</dbReference>
<dbReference type="STRING" id="71717.A0A4Y7TEE1"/>
<feature type="signal peptide" evidence="4">
    <location>
        <begin position="1"/>
        <end position="20"/>
    </location>
</feature>
<dbReference type="InterPro" id="IPR002227">
    <property type="entry name" value="Tyrosinase_Cu-bd"/>
</dbReference>
<evidence type="ECO:0000256" key="3">
    <source>
        <dbReference type="SAM" id="MobiDB-lite"/>
    </source>
</evidence>
<reference evidence="6 7" key="1">
    <citation type="journal article" date="2019" name="Nat. Ecol. Evol.">
        <title>Megaphylogeny resolves global patterns of mushroom evolution.</title>
        <authorList>
            <person name="Varga T."/>
            <person name="Krizsan K."/>
            <person name="Foldi C."/>
            <person name="Dima B."/>
            <person name="Sanchez-Garcia M."/>
            <person name="Sanchez-Ramirez S."/>
            <person name="Szollosi G.J."/>
            <person name="Szarkandi J.G."/>
            <person name="Papp V."/>
            <person name="Albert L."/>
            <person name="Andreopoulos W."/>
            <person name="Angelini C."/>
            <person name="Antonin V."/>
            <person name="Barry K.W."/>
            <person name="Bougher N.L."/>
            <person name="Buchanan P."/>
            <person name="Buyck B."/>
            <person name="Bense V."/>
            <person name="Catcheside P."/>
            <person name="Chovatia M."/>
            <person name="Cooper J."/>
            <person name="Damon W."/>
            <person name="Desjardin D."/>
            <person name="Finy P."/>
            <person name="Geml J."/>
            <person name="Haridas S."/>
            <person name="Hughes K."/>
            <person name="Justo A."/>
            <person name="Karasinski D."/>
            <person name="Kautmanova I."/>
            <person name="Kiss B."/>
            <person name="Kocsube S."/>
            <person name="Kotiranta H."/>
            <person name="LaButti K.M."/>
            <person name="Lechner B.E."/>
            <person name="Liimatainen K."/>
            <person name="Lipzen A."/>
            <person name="Lukacs Z."/>
            <person name="Mihaltcheva S."/>
            <person name="Morgado L.N."/>
            <person name="Niskanen T."/>
            <person name="Noordeloos M.E."/>
            <person name="Ohm R.A."/>
            <person name="Ortiz-Santana B."/>
            <person name="Ovrebo C."/>
            <person name="Racz N."/>
            <person name="Riley R."/>
            <person name="Savchenko A."/>
            <person name="Shiryaev A."/>
            <person name="Soop K."/>
            <person name="Spirin V."/>
            <person name="Szebenyi C."/>
            <person name="Tomsovsky M."/>
            <person name="Tulloss R.E."/>
            <person name="Uehling J."/>
            <person name="Grigoriev I.V."/>
            <person name="Vagvolgyi C."/>
            <person name="Papp T."/>
            <person name="Martin F.M."/>
            <person name="Miettinen O."/>
            <person name="Hibbett D.S."/>
            <person name="Nagy L.G."/>
        </authorList>
    </citation>
    <scope>NUCLEOTIDE SEQUENCE [LARGE SCALE GENOMIC DNA]</scope>
    <source>
        <strain evidence="6 7">FP101781</strain>
    </source>
</reference>
<evidence type="ECO:0000259" key="5">
    <source>
        <dbReference type="PROSITE" id="PS00498"/>
    </source>
</evidence>
<dbReference type="Proteomes" id="UP000298030">
    <property type="component" value="Unassembled WGS sequence"/>
</dbReference>
<dbReference type="OrthoDB" id="6132182at2759"/>
<dbReference type="GO" id="GO:0046872">
    <property type="term" value="F:metal ion binding"/>
    <property type="evidence" value="ECO:0007669"/>
    <property type="project" value="UniProtKB-KW"/>
</dbReference>
<sequence>MIPSAFYSLFTLYLVAFASAFPQSEHIETPEYVDAPSSTSSATASSTLKGSNSLPKACRKLEVRKEWRDLNTVTKLDYIRAVKCLQSTRASNRTLAKNFTRYDQFVITHSNAADRVHGVAQFLPWHRHYGYLYHQALRDACGYVGPFPYWDWTRDGNGNTPIPSSPIFNTITGFGGDGVPGTYTLPTDDDGSAFPAIPDFYKGCVQTGPFANTVLHVGPNRRFTDHCLVRSLSNDHRSLMTTPYINGNIMSQTTYDNFWNSLDGLPFKPEFRLHDAGHATVGGDMSSFYTSPNDPVFYPHHAGLDRVWDKWQRADVNNRLYAMEGRVNYQPPYGQVTLNYQLPFPGLGPSVSIRDTMDIHREPYCYTYAN</sequence>
<proteinExistence type="predicted"/>
<keyword evidence="4" id="KW-0732">Signal</keyword>
<dbReference type="PRINTS" id="PR00092">
    <property type="entry name" value="TYROSINASE"/>
</dbReference>
<evidence type="ECO:0000313" key="7">
    <source>
        <dbReference type="Proteomes" id="UP000298030"/>
    </source>
</evidence>
<keyword evidence="2" id="KW-0186">Copper</keyword>
<feature type="domain" description="Tyrosinase copper-binding" evidence="5">
    <location>
        <begin position="294"/>
        <end position="305"/>
    </location>
</feature>
<keyword evidence="7" id="KW-1185">Reference proteome</keyword>
<dbReference type="InterPro" id="IPR050316">
    <property type="entry name" value="Tyrosinase/Hemocyanin"/>
</dbReference>
<evidence type="ECO:0000256" key="2">
    <source>
        <dbReference type="ARBA" id="ARBA00023008"/>
    </source>
</evidence>
<organism evidence="6 7">
    <name type="scientific">Coprinellus micaceus</name>
    <name type="common">Glistening ink-cap mushroom</name>
    <name type="synonym">Coprinus micaceus</name>
    <dbReference type="NCBI Taxonomy" id="71717"/>
    <lineage>
        <taxon>Eukaryota</taxon>
        <taxon>Fungi</taxon>
        <taxon>Dikarya</taxon>
        <taxon>Basidiomycota</taxon>
        <taxon>Agaricomycotina</taxon>
        <taxon>Agaricomycetes</taxon>
        <taxon>Agaricomycetidae</taxon>
        <taxon>Agaricales</taxon>
        <taxon>Agaricineae</taxon>
        <taxon>Psathyrellaceae</taxon>
        <taxon>Coprinellus</taxon>
    </lineage>
</organism>
<dbReference type="InterPro" id="IPR008922">
    <property type="entry name" value="Di-copper_centre_dom_sf"/>
</dbReference>
<feature type="chain" id="PRO_5021454108" evidence="4">
    <location>
        <begin position="21"/>
        <end position="370"/>
    </location>
</feature>
<dbReference type="PANTHER" id="PTHR11474:SF126">
    <property type="entry name" value="TYROSINASE-LIKE PROTEIN TYR-1-RELATED"/>
    <property type="match status" value="1"/>
</dbReference>
<protein>
    <submittedName>
        <fullName evidence="6">Di-copper centre-containing protein</fullName>
    </submittedName>
</protein>
<name>A0A4Y7TEE1_COPMI</name>
<accession>A0A4Y7TEE1</accession>
<evidence type="ECO:0000313" key="6">
    <source>
        <dbReference type="EMBL" id="TEB32371.1"/>
    </source>
</evidence>
<dbReference type="PROSITE" id="PS00498">
    <property type="entry name" value="TYROSINASE_2"/>
    <property type="match status" value="1"/>
</dbReference>
<feature type="region of interest" description="Disordered" evidence="3">
    <location>
        <begin position="32"/>
        <end position="53"/>
    </location>
</feature>
<feature type="compositionally biased region" description="Low complexity" evidence="3">
    <location>
        <begin position="37"/>
        <end position="47"/>
    </location>
</feature>
<evidence type="ECO:0000256" key="1">
    <source>
        <dbReference type="ARBA" id="ARBA00022723"/>
    </source>
</evidence>
<dbReference type="PANTHER" id="PTHR11474">
    <property type="entry name" value="TYROSINASE FAMILY MEMBER"/>
    <property type="match status" value="1"/>
</dbReference>
<keyword evidence="1" id="KW-0479">Metal-binding</keyword>
<evidence type="ECO:0000256" key="4">
    <source>
        <dbReference type="SAM" id="SignalP"/>
    </source>
</evidence>
<comment type="caution">
    <text evidence="6">The sequence shown here is derived from an EMBL/GenBank/DDBJ whole genome shotgun (WGS) entry which is preliminary data.</text>
</comment>
<dbReference type="Pfam" id="PF00264">
    <property type="entry name" value="Tyrosinase"/>
    <property type="match status" value="1"/>
</dbReference>
<dbReference type="EMBL" id="QPFP01000015">
    <property type="protein sequence ID" value="TEB32371.1"/>
    <property type="molecule type" value="Genomic_DNA"/>
</dbReference>